<comment type="caution">
    <text evidence="2">The sequence shown here is derived from an EMBL/GenBank/DDBJ whole genome shotgun (WGS) entry which is preliminary data.</text>
</comment>
<dbReference type="Proteomes" id="UP000663845">
    <property type="component" value="Unassembled WGS sequence"/>
</dbReference>
<dbReference type="EMBL" id="CAJNOG010000855">
    <property type="protein sequence ID" value="CAF1371572.1"/>
    <property type="molecule type" value="Genomic_DNA"/>
</dbReference>
<organism evidence="2 3">
    <name type="scientific">Adineta steineri</name>
    <dbReference type="NCBI Taxonomy" id="433720"/>
    <lineage>
        <taxon>Eukaryota</taxon>
        <taxon>Metazoa</taxon>
        <taxon>Spiralia</taxon>
        <taxon>Gnathifera</taxon>
        <taxon>Rotifera</taxon>
        <taxon>Eurotatoria</taxon>
        <taxon>Bdelloidea</taxon>
        <taxon>Adinetida</taxon>
        <taxon>Adinetidae</taxon>
        <taxon>Adineta</taxon>
    </lineage>
</organism>
<feature type="region of interest" description="Disordered" evidence="1">
    <location>
        <begin position="111"/>
        <end position="164"/>
    </location>
</feature>
<accession>A0A815IX08</accession>
<protein>
    <submittedName>
        <fullName evidence="2">Uncharacterized protein</fullName>
    </submittedName>
</protein>
<sequence length="164" mass="17369">MYSCARMLSRPLLLSNKEQNIKRNRQFSPSSGPGSCSIKNLPGQAVSPFSLHPNAGSVTPTLSSACSINPSLSKQHSQSSTVSLTPTNSHENVILKITSYLCNETTDIKRNRQFSPSSGPGSCSIKNLPGQAVSPSSLHPNAGSVTPTQSSARPINSLLSKQHP</sequence>
<evidence type="ECO:0000313" key="2">
    <source>
        <dbReference type="EMBL" id="CAF1371572.1"/>
    </source>
</evidence>
<reference evidence="2" key="1">
    <citation type="submission" date="2021-02" db="EMBL/GenBank/DDBJ databases">
        <authorList>
            <person name="Nowell W R."/>
        </authorList>
    </citation>
    <scope>NUCLEOTIDE SEQUENCE</scope>
</reference>
<gene>
    <name evidence="2" type="ORF">JYZ213_LOCUS36153</name>
</gene>
<proteinExistence type="predicted"/>
<evidence type="ECO:0000256" key="1">
    <source>
        <dbReference type="SAM" id="MobiDB-lite"/>
    </source>
</evidence>
<dbReference type="AlphaFoldDB" id="A0A815IX08"/>
<evidence type="ECO:0000313" key="3">
    <source>
        <dbReference type="Proteomes" id="UP000663845"/>
    </source>
</evidence>
<feature type="compositionally biased region" description="Polar residues" evidence="1">
    <location>
        <begin position="113"/>
        <end position="125"/>
    </location>
</feature>
<name>A0A815IX08_9BILA</name>
<feature type="compositionally biased region" description="Polar residues" evidence="1">
    <location>
        <begin position="133"/>
        <end position="164"/>
    </location>
</feature>